<dbReference type="PANTHER" id="PTHR48094:SF11">
    <property type="entry name" value="GLUTATHIONE-INDEPENDENT GLYOXALASE HSP31-RELATED"/>
    <property type="match status" value="1"/>
</dbReference>
<proteinExistence type="inferred from homology"/>
<comment type="caution">
    <text evidence="5">The sequence shown here is derived from an EMBL/GenBank/DDBJ whole genome shotgun (WGS) entry which is preliminary data.</text>
</comment>
<feature type="domain" description="DJ-1/PfpI" evidence="4">
    <location>
        <begin position="27"/>
        <end position="224"/>
    </location>
</feature>
<accession>A0ABV7VFF4</accession>
<evidence type="ECO:0000256" key="1">
    <source>
        <dbReference type="ARBA" id="ARBA00023016"/>
    </source>
</evidence>
<dbReference type="CDD" id="cd03141">
    <property type="entry name" value="GATase1_Hsp31_like"/>
    <property type="match status" value="1"/>
</dbReference>
<protein>
    <submittedName>
        <fullName evidence="5">Type 1 glutamine amidotransferase domain-containing protein</fullName>
    </submittedName>
</protein>
<keyword evidence="2" id="KW-0456">Lyase</keyword>
<comment type="similarity">
    <text evidence="3">Belongs to the peptidase C56 family. HSP31-like subfamily.</text>
</comment>
<dbReference type="RefSeq" id="WP_379724329.1">
    <property type="nucleotide sequence ID" value="NZ_JBHRYJ010000001.1"/>
</dbReference>
<evidence type="ECO:0000313" key="6">
    <source>
        <dbReference type="Proteomes" id="UP001595711"/>
    </source>
</evidence>
<dbReference type="InterPro" id="IPR050325">
    <property type="entry name" value="Prot/Nucl_acid_deglycase"/>
</dbReference>
<dbReference type="Proteomes" id="UP001595711">
    <property type="component" value="Unassembled WGS sequence"/>
</dbReference>
<evidence type="ECO:0000256" key="3">
    <source>
        <dbReference type="ARBA" id="ARBA00038493"/>
    </source>
</evidence>
<dbReference type="EMBL" id="JBHRYJ010000001">
    <property type="protein sequence ID" value="MFC3675552.1"/>
    <property type="molecule type" value="Genomic_DNA"/>
</dbReference>
<evidence type="ECO:0000256" key="2">
    <source>
        <dbReference type="ARBA" id="ARBA00023239"/>
    </source>
</evidence>
<keyword evidence="5" id="KW-0315">Glutamine amidotransferase</keyword>
<name>A0ABV7VFF4_9PROT</name>
<dbReference type="Gene3D" id="3.40.50.880">
    <property type="match status" value="1"/>
</dbReference>
<reference evidence="6" key="1">
    <citation type="journal article" date="2019" name="Int. J. Syst. Evol. Microbiol.">
        <title>The Global Catalogue of Microorganisms (GCM) 10K type strain sequencing project: providing services to taxonomists for standard genome sequencing and annotation.</title>
        <authorList>
            <consortium name="The Broad Institute Genomics Platform"/>
            <consortium name="The Broad Institute Genome Sequencing Center for Infectious Disease"/>
            <person name="Wu L."/>
            <person name="Ma J."/>
        </authorList>
    </citation>
    <scope>NUCLEOTIDE SEQUENCE [LARGE SCALE GENOMIC DNA]</scope>
    <source>
        <strain evidence="6">KCTC 42182</strain>
    </source>
</reference>
<evidence type="ECO:0000313" key="5">
    <source>
        <dbReference type="EMBL" id="MFC3675552.1"/>
    </source>
</evidence>
<evidence type="ECO:0000259" key="4">
    <source>
        <dbReference type="Pfam" id="PF01965"/>
    </source>
</evidence>
<dbReference type="SUPFAM" id="SSF52317">
    <property type="entry name" value="Class I glutamine amidotransferase-like"/>
    <property type="match status" value="1"/>
</dbReference>
<keyword evidence="6" id="KW-1185">Reference proteome</keyword>
<dbReference type="InterPro" id="IPR029062">
    <property type="entry name" value="Class_I_gatase-like"/>
</dbReference>
<keyword evidence="1" id="KW-0346">Stress response</keyword>
<dbReference type="InterPro" id="IPR002818">
    <property type="entry name" value="DJ-1/PfpI"/>
</dbReference>
<dbReference type="PANTHER" id="PTHR48094">
    <property type="entry name" value="PROTEIN/NUCLEIC ACID DEGLYCASE DJ-1-RELATED"/>
    <property type="match status" value="1"/>
</dbReference>
<organism evidence="5 6">
    <name type="scientific">Ferrovibrio xuzhouensis</name>
    <dbReference type="NCBI Taxonomy" id="1576914"/>
    <lineage>
        <taxon>Bacteria</taxon>
        <taxon>Pseudomonadati</taxon>
        <taxon>Pseudomonadota</taxon>
        <taxon>Alphaproteobacteria</taxon>
        <taxon>Rhodospirillales</taxon>
        <taxon>Rhodospirillaceae</taxon>
        <taxon>Ferrovibrio</taxon>
    </lineage>
</organism>
<sequence length="235" mass="24541">MTAHVLVVATSHNVMDNGHLTGLWAEELAAPWLAFAAAGCRLTLASVRGGPIPFDPRSVHGDEPQPETVRRFLADRAAMEAVQVTPAIADVDIADVDAIFLPGGHGTMWDLPQSAALAVRIASLFEQGRIVAAVCHGPAGLVSAKGRDGKPIVAGRRLTAFTDAEEEKVGLNEVVPFLLESRLRDLAADFVAGPDFQPHAIADGNLVTGQNPASSEAVAQAVLQALQPAALKAAE</sequence>
<dbReference type="Pfam" id="PF01965">
    <property type="entry name" value="DJ-1_PfpI"/>
    <property type="match status" value="1"/>
</dbReference>
<gene>
    <name evidence="5" type="ORF">ACFOOQ_08365</name>
</gene>